<keyword evidence="6" id="KW-1015">Disulfide bond</keyword>
<feature type="non-terminal residue" evidence="8">
    <location>
        <position position="82"/>
    </location>
</feature>
<evidence type="ECO:0000256" key="2">
    <source>
        <dbReference type="ARBA" id="ARBA00004922"/>
    </source>
</evidence>
<dbReference type="Gene3D" id="3.90.550.10">
    <property type="entry name" value="Spore Coat Polysaccharide Biosynthesis Protein SpsA, Chain A"/>
    <property type="match status" value="1"/>
</dbReference>
<evidence type="ECO:0000256" key="7">
    <source>
        <dbReference type="ARBA" id="ARBA00023211"/>
    </source>
</evidence>
<keyword evidence="5" id="KW-0479">Metal-binding</keyword>
<comment type="cofactor">
    <cofactor evidence="1">
        <name>Mn(2+)</name>
        <dbReference type="ChEBI" id="CHEBI:29035"/>
    </cofactor>
</comment>
<evidence type="ECO:0000313" key="8">
    <source>
        <dbReference type="EMBL" id="CEK48197.1"/>
    </source>
</evidence>
<protein>
    <submittedName>
        <fullName evidence="8">Uncharacterized protein</fullName>
    </submittedName>
</protein>
<name>A0A0B6XVU8_9EUPU</name>
<evidence type="ECO:0000256" key="1">
    <source>
        <dbReference type="ARBA" id="ARBA00001936"/>
    </source>
</evidence>
<feature type="non-terminal residue" evidence="8">
    <location>
        <position position="1"/>
    </location>
</feature>
<dbReference type="PANTHER" id="PTHR11675:SF68">
    <property type="entry name" value="N-ACETYLGALACTOSAMINYLTRANSFERASE 7"/>
    <property type="match status" value="1"/>
</dbReference>
<keyword evidence="3" id="KW-0328">Glycosyltransferase</keyword>
<sequence>SSDVIIFLQPRCECTDGWMVPLLERISVDPYAITVPAVDVIDYETFQYNQDYISETIVGSFTWELGVRKRLMTNWIQNNTAY</sequence>
<keyword evidence="7" id="KW-0464">Manganese</keyword>
<keyword evidence="4" id="KW-0808">Transferase</keyword>
<gene>
    <name evidence="8" type="primary">ORF3351</name>
</gene>
<dbReference type="PANTHER" id="PTHR11675">
    <property type="entry name" value="N-ACETYLGALACTOSAMINYLTRANSFERASE"/>
    <property type="match status" value="1"/>
</dbReference>
<dbReference type="AlphaFoldDB" id="A0A0B6XVU8"/>
<reference evidence="8" key="1">
    <citation type="submission" date="2014-12" db="EMBL/GenBank/DDBJ databases">
        <title>Insight into the proteome of Arion vulgaris.</title>
        <authorList>
            <person name="Aradska J."/>
            <person name="Bulat T."/>
            <person name="Smidak R."/>
            <person name="Sarate P."/>
            <person name="Gangsoo J."/>
            <person name="Sialana F."/>
            <person name="Bilban M."/>
            <person name="Lubec G."/>
        </authorList>
    </citation>
    <scope>NUCLEOTIDE SEQUENCE</scope>
    <source>
        <tissue evidence="8">Skin</tissue>
    </source>
</reference>
<dbReference type="GO" id="GO:0004653">
    <property type="term" value="F:polypeptide N-acetylgalactosaminyltransferase activity"/>
    <property type="evidence" value="ECO:0007669"/>
    <property type="project" value="TreeGrafter"/>
</dbReference>
<evidence type="ECO:0000256" key="6">
    <source>
        <dbReference type="ARBA" id="ARBA00023157"/>
    </source>
</evidence>
<dbReference type="GO" id="GO:0006493">
    <property type="term" value="P:protein O-linked glycosylation"/>
    <property type="evidence" value="ECO:0007669"/>
    <property type="project" value="TreeGrafter"/>
</dbReference>
<evidence type="ECO:0000256" key="4">
    <source>
        <dbReference type="ARBA" id="ARBA00022679"/>
    </source>
</evidence>
<comment type="pathway">
    <text evidence="2">Protein modification; protein glycosylation.</text>
</comment>
<dbReference type="EMBL" id="HACG01001332">
    <property type="protein sequence ID" value="CEK48197.1"/>
    <property type="molecule type" value="Transcribed_RNA"/>
</dbReference>
<dbReference type="InterPro" id="IPR029044">
    <property type="entry name" value="Nucleotide-diphossugar_trans"/>
</dbReference>
<evidence type="ECO:0000256" key="3">
    <source>
        <dbReference type="ARBA" id="ARBA00022676"/>
    </source>
</evidence>
<dbReference type="GO" id="GO:0046872">
    <property type="term" value="F:metal ion binding"/>
    <property type="evidence" value="ECO:0007669"/>
    <property type="project" value="UniProtKB-KW"/>
</dbReference>
<proteinExistence type="predicted"/>
<evidence type="ECO:0000256" key="5">
    <source>
        <dbReference type="ARBA" id="ARBA00022723"/>
    </source>
</evidence>
<accession>A0A0B6XVU8</accession>
<dbReference type="GO" id="GO:0005794">
    <property type="term" value="C:Golgi apparatus"/>
    <property type="evidence" value="ECO:0007669"/>
    <property type="project" value="TreeGrafter"/>
</dbReference>
<organism evidence="8">
    <name type="scientific">Arion vulgaris</name>
    <dbReference type="NCBI Taxonomy" id="1028688"/>
    <lineage>
        <taxon>Eukaryota</taxon>
        <taxon>Metazoa</taxon>
        <taxon>Spiralia</taxon>
        <taxon>Lophotrochozoa</taxon>
        <taxon>Mollusca</taxon>
        <taxon>Gastropoda</taxon>
        <taxon>Heterobranchia</taxon>
        <taxon>Euthyneura</taxon>
        <taxon>Panpulmonata</taxon>
        <taxon>Eupulmonata</taxon>
        <taxon>Stylommatophora</taxon>
        <taxon>Helicina</taxon>
        <taxon>Arionoidea</taxon>
        <taxon>Arionidae</taxon>
        <taxon>Arion</taxon>
    </lineage>
</organism>